<dbReference type="Proteomes" id="UP001596161">
    <property type="component" value="Unassembled WGS sequence"/>
</dbReference>
<name>A0ABW0EGL2_9BACT</name>
<evidence type="ECO:0000313" key="1">
    <source>
        <dbReference type="EMBL" id="MFC5272335.1"/>
    </source>
</evidence>
<reference evidence="2" key="1">
    <citation type="journal article" date="2019" name="Int. J. Syst. Evol. Microbiol.">
        <title>The Global Catalogue of Microorganisms (GCM) 10K type strain sequencing project: providing services to taxonomists for standard genome sequencing and annotation.</title>
        <authorList>
            <consortium name="The Broad Institute Genomics Platform"/>
            <consortium name="The Broad Institute Genome Sequencing Center for Infectious Disease"/>
            <person name="Wu L."/>
            <person name="Ma J."/>
        </authorList>
    </citation>
    <scope>NUCLEOTIDE SEQUENCE [LARGE SCALE GENOMIC DNA]</scope>
    <source>
        <strain evidence="2">KACC 12602</strain>
    </source>
</reference>
<evidence type="ECO:0000313" key="2">
    <source>
        <dbReference type="Proteomes" id="UP001596161"/>
    </source>
</evidence>
<dbReference type="EMBL" id="JBHSKT010000015">
    <property type="protein sequence ID" value="MFC5272335.1"/>
    <property type="molecule type" value="Genomic_DNA"/>
</dbReference>
<dbReference type="RefSeq" id="WP_378018692.1">
    <property type="nucleotide sequence ID" value="NZ_JBHSKT010000015.1"/>
</dbReference>
<comment type="caution">
    <text evidence="1">The sequence shown here is derived from an EMBL/GenBank/DDBJ whole genome shotgun (WGS) entry which is preliminary data.</text>
</comment>
<sequence>MLWLNGLILILVLLIGIGFQIPAVQTYAAQKATVFLSAKLKTKVTIGRFSTDWRNSIVLKEIYIEDQKKDMLLYAGRLGLDLNILGTTKNRLKIRSLKIDNGNLKIYSNEADSSYNFSFILKAFSGSEKADSTTKFSVKIGSVQLQNVRFQIEDPVQGNFGTANIGKFSVHADVFDTKVKYYELGTIQLQDSRFFWRKTKAPEETKQGRGPDFTFRKIKLENLKIDLRDEAVARRLVMKLTNADLKADKIALENSRADLSKFNIENADVAYYKLKLPANDSLQTAKNVPITNTKPVQKQKEDWAIWLQETNLQNISFKYHDLNAPALKKGLDFNHLAFKNVDLKLSHLYYSQGRISGILDALQLQEKSGFRIKSMQAKVKAGAELLEMNEVVLRTNNSVLRSNATVKFAPLRKKTRIKTTFTAELRNARFSPQDLLFLAPDLAEKPFYRKLGKNLLLLNGRVSGHARDLQFQNFTLKGWAGTNMLFSGQVKDVQLESSRVLNLQIRKFNTNRNDLNVILSNGKTAPKFRFPELLSLTGNLQSQANKLSFQNLKISGSNGLILQTNGKVTGPVGKKQVNLDVKKLAVSRQGLLNMLPAGAVTPEVQLPENIQFVGKYQGSSLQNFATNGNFTTSFGNLYANVKIEPVQRFSGHISLDNFDLGKLLKLENMLGPATGKADFQGKGFKIKTMDLHYDANVKKFVYRKDTYRNIRLEGNLNQKIYKLNGNLANAALQGLGHKLKKIKPKNLDLKKADPTRLIPKKIEPKKMVPKFLRKKKKPAEEEQK</sequence>
<keyword evidence="2" id="KW-1185">Reference proteome</keyword>
<protein>
    <recommendedName>
        <fullName evidence="3">AsmA-like C-terminal domain-containing protein</fullName>
    </recommendedName>
</protein>
<evidence type="ECO:0008006" key="3">
    <source>
        <dbReference type="Google" id="ProtNLM"/>
    </source>
</evidence>
<gene>
    <name evidence="1" type="ORF">ACFPIB_17095</name>
</gene>
<proteinExistence type="predicted"/>
<accession>A0ABW0EGL2</accession>
<organism evidence="1 2">
    <name type="scientific">Adhaeribacter terreus</name>
    <dbReference type="NCBI Taxonomy" id="529703"/>
    <lineage>
        <taxon>Bacteria</taxon>
        <taxon>Pseudomonadati</taxon>
        <taxon>Bacteroidota</taxon>
        <taxon>Cytophagia</taxon>
        <taxon>Cytophagales</taxon>
        <taxon>Hymenobacteraceae</taxon>
        <taxon>Adhaeribacter</taxon>
    </lineage>
</organism>